<organism evidence="7">
    <name type="scientific">freshwater metagenome</name>
    <dbReference type="NCBI Taxonomy" id="449393"/>
    <lineage>
        <taxon>unclassified sequences</taxon>
        <taxon>metagenomes</taxon>
        <taxon>ecological metagenomes</taxon>
    </lineage>
</organism>
<comment type="similarity">
    <text evidence="1">Belongs to the FemABX family.</text>
</comment>
<evidence type="ECO:0000256" key="4">
    <source>
        <dbReference type="ARBA" id="ARBA00022984"/>
    </source>
</evidence>
<dbReference type="InterPro" id="IPR050644">
    <property type="entry name" value="PG_Glycine_Bridge_Synth"/>
</dbReference>
<name>A0A6J7NUS9_9ZZZZ</name>
<dbReference type="AlphaFoldDB" id="A0A6J7NUS9"/>
<dbReference type="PROSITE" id="PS51191">
    <property type="entry name" value="FEMABX"/>
    <property type="match status" value="1"/>
</dbReference>
<dbReference type="Pfam" id="PF02388">
    <property type="entry name" value="FemAB"/>
    <property type="match status" value="2"/>
</dbReference>
<dbReference type="EMBL" id="CAFBOZ010000039">
    <property type="protein sequence ID" value="CAB4996747.1"/>
    <property type="molecule type" value="Genomic_DNA"/>
</dbReference>
<dbReference type="GO" id="GO:0009252">
    <property type="term" value="P:peptidoglycan biosynthetic process"/>
    <property type="evidence" value="ECO:0007669"/>
    <property type="project" value="UniProtKB-KW"/>
</dbReference>
<accession>A0A6J7NUS9</accession>
<evidence type="ECO:0000256" key="2">
    <source>
        <dbReference type="ARBA" id="ARBA00022679"/>
    </source>
</evidence>
<keyword evidence="5" id="KW-0012">Acyltransferase</keyword>
<dbReference type="InterPro" id="IPR016181">
    <property type="entry name" value="Acyl_CoA_acyltransferase"/>
</dbReference>
<evidence type="ECO:0000256" key="5">
    <source>
        <dbReference type="ARBA" id="ARBA00023315"/>
    </source>
</evidence>
<keyword evidence="2" id="KW-0808">Transferase</keyword>
<proteinExistence type="inferred from homology"/>
<dbReference type="GO" id="GO:0008360">
    <property type="term" value="P:regulation of cell shape"/>
    <property type="evidence" value="ECO:0007669"/>
    <property type="project" value="UniProtKB-KW"/>
</dbReference>
<dbReference type="Gene3D" id="3.40.630.30">
    <property type="match status" value="2"/>
</dbReference>
<evidence type="ECO:0000256" key="3">
    <source>
        <dbReference type="ARBA" id="ARBA00022960"/>
    </source>
</evidence>
<keyword evidence="6" id="KW-0961">Cell wall biogenesis/degradation</keyword>
<evidence type="ECO:0000256" key="6">
    <source>
        <dbReference type="ARBA" id="ARBA00023316"/>
    </source>
</evidence>
<dbReference type="InterPro" id="IPR003447">
    <property type="entry name" value="FEMABX"/>
</dbReference>
<dbReference type="GO" id="GO:0016755">
    <property type="term" value="F:aminoacyltransferase activity"/>
    <property type="evidence" value="ECO:0007669"/>
    <property type="project" value="InterPro"/>
</dbReference>
<reference evidence="7" key="1">
    <citation type="submission" date="2020-05" db="EMBL/GenBank/DDBJ databases">
        <authorList>
            <person name="Chiriac C."/>
            <person name="Salcher M."/>
            <person name="Ghai R."/>
            <person name="Kavagutti S V."/>
        </authorList>
    </citation>
    <scope>NUCLEOTIDE SEQUENCE</scope>
</reference>
<keyword evidence="3" id="KW-0133">Cell shape</keyword>
<dbReference type="PANTHER" id="PTHR36174">
    <property type="entry name" value="LIPID II:GLYCINE GLYCYLTRANSFERASE"/>
    <property type="match status" value="1"/>
</dbReference>
<sequence length="386" mass="43199">MTLLVRPITAEEHLAYVESRTAAGHTVSFLQLPSWGAVKAEWRHESIGWTTASGEIVGAGLVLYRQVPKLPRYLAYLPEGPDIDWLGERATHADGTPHSLTEWLGPLLEHLRAAGAFAVKMGPLVTVREWQADTLKAAIAEGTVRRLRDVTPDSVDERGLAVAEGLRSLGWRQKPDTGAGFGDVQPRYVFGVPLADRTPEQMLTSFNQLWRRNIKKAEKAGVVVERGTADDLPAFHEVYVETAHRDRFTPRGLAYFQRMFAAMTAEDPDRIRLYLARHEGRVIAATTWVRVGQHVWYSYGASSNEGRDVRPSNAIQWRMMTDALEAGAQVYDMRGISDTLDPDDHLFGLLQFKLGTGGRAAEYLGEWDFALRPLMAKAFETYLARR</sequence>
<keyword evidence="4" id="KW-0573">Peptidoglycan synthesis</keyword>
<dbReference type="GO" id="GO:0071555">
    <property type="term" value="P:cell wall organization"/>
    <property type="evidence" value="ECO:0007669"/>
    <property type="project" value="UniProtKB-KW"/>
</dbReference>
<evidence type="ECO:0000256" key="1">
    <source>
        <dbReference type="ARBA" id="ARBA00009943"/>
    </source>
</evidence>
<protein>
    <submittedName>
        <fullName evidence="7">Unannotated protein</fullName>
    </submittedName>
</protein>
<dbReference type="SUPFAM" id="SSF55729">
    <property type="entry name" value="Acyl-CoA N-acyltransferases (Nat)"/>
    <property type="match status" value="2"/>
</dbReference>
<gene>
    <name evidence="7" type="ORF">UFOPK3992_00400</name>
</gene>
<dbReference type="PANTHER" id="PTHR36174:SF1">
    <property type="entry name" value="LIPID II:GLYCINE GLYCYLTRANSFERASE"/>
    <property type="match status" value="1"/>
</dbReference>
<evidence type="ECO:0000313" key="7">
    <source>
        <dbReference type="EMBL" id="CAB4996747.1"/>
    </source>
</evidence>